<feature type="compositionally biased region" description="Low complexity" evidence="9">
    <location>
        <begin position="220"/>
        <end position="243"/>
    </location>
</feature>
<feature type="compositionally biased region" description="Low complexity" evidence="9">
    <location>
        <begin position="14"/>
        <end position="45"/>
    </location>
</feature>
<feature type="region of interest" description="Disordered" evidence="9">
    <location>
        <begin position="799"/>
        <end position="953"/>
    </location>
</feature>
<evidence type="ECO:0000313" key="11">
    <source>
        <dbReference type="EMBL" id="PWN25136.1"/>
    </source>
</evidence>
<dbReference type="Gene3D" id="1.10.10.10">
    <property type="entry name" value="Winged helix-like DNA-binding domain superfamily/Winged helix DNA-binding domain"/>
    <property type="match status" value="1"/>
</dbReference>
<feature type="compositionally biased region" description="Polar residues" evidence="9">
    <location>
        <begin position="163"/>
        <end position="181"/>
    </location>
</feature>
<sequence>MSQSTFLSPDAAHHQQQQQQQQQQLLHQQQQQQHIHPSHLQHSQLPPGFDAFGGTDSFFSGDALWGMGGGGAAAQQMVAAMSAPPPSQSSTSAAGSPASNGRGPSGSSAPMKRRTGSSMGRSPSNADGASPLHLQAAQSAHSSQTSSPNHQQTAFFSGGAMASSPTSQQFTSGADASTTTPGPHRGNSHANTMGTHFTMPDRSDSLQSLSGFDLKMGDDQQQQQQGTPGSSGERGASGAAGTSGADGAGEGADSAAEKNKSSRFVFKLMRMVSDPESQHLISFNPSGTSVVVTNFDDFAKEVLPKHFKHSNFSSFIRQLNMYGFYKVNKTPRGQRTTNDSQVWEFSHPKFIRGRTDLLEEIRRKALDNDHARVEARDLRFNVSLGQLQVRHHLEEMQWRLDQTMEQNFQLREFGLAMRDVVAQVLEYIKATNGGQMPFEVRLPQLDPLAMMHSPMPPASPFGPPPPGGPGSWNMLPSQPSPQMHSGPQMGMMGPPGHAVHHQQQQHQQDRPSIFVTEPIAVGPGHHHNQAAGMVGSVPPSPQDMNGAFSMSSMGNVSPFGPSSRRVSGSSDRPDFPSNNPEYFAMPNVFDDGSGGQGSTDNMGGQATIRPGFANLPRRSLSSRSASSSGGGGLNIQTNLPEGGQMMGAPGSAGAGPGAAGGPGPQHAHLGMPGGAPLNPGLGVMGAPNFADPSSFQQQQHFQQAINTPLPPSPAIPGYHPHAQSMTPQQHHAQQHSNQQGNNYPHGAGGSGGLSGMNSAAAAAAAAHFQSAFGPGGHGGSGGVSPSMLSAPSFDAGSGMNAGASGSAMGTPALSSSPSSSLPSALLDDGDDEHDEGGPSNGLGLDDDEDGDDTSNSTAADTSLDLLSAPSTADTVATSTTSASTSRHSASSSISKRNKKAMRTPLKRTASGNNEAMGTGLMGMMTPAGADAMGTPTGRGAMGQQGQGKRKTPH</sequence>
<dbReference type="InterPro" id="IPR000232">
    <property type="entry name" value="HSF_DNA-bd"/>
</dbReference>
<dbReference type="GO" id="GO:0005634">
    <property type="term" value="C:nucleus"/>
    <property type="evidence" value="ECO:0007669"/>
    <property type="project" value="UniProtKB-SubCell"/>
</dbReference>
<dbReference type="AlphaFoldDB" id="A0A316UIP0"/>
<dbReference type="FunFam" id="1.10.10.10:FF:000027">
    <property type="entry name" value="Heat shock transcription factor 1"/>
    <property type="match status" value="1"/>
</dbReference>
<dbReference type="InterPro" id="IPR036388">
    <property type="entry name" value="WH-like_DNA-bd_sf"/>
</dbReference>
<keyword evidence="5" id="KW-0804">Transcription</keyword>
<evidence type="ECO:0000256" key="5">
    <source>
        <dbReference type="ARBA" id="ARBA00023163"/>
    </source>
</evidence>
<feature type="compositionally biased region" description="Polar residues" evidence="9">
    <location>
        <begin position="116"/>
        <end position="127"/>
    </location>
</feature>
<dbReference type="GeneID" id="37028806"/>
<keyword evidence="4" id="KW-0238">DNA-binding</keyword>
<dbReference type="SMART" id="SM00415">
    <property type="entry name" value="HSF"/>
    <property type="match status" value="1"/>
</dbReference>
<comment type="similarity">
    <text evidence="2 8">Belongs to the HSF family.</text>
</comment>
<dbReference type="PANTHER" id="PTHR10015">
    <property type="entry name" value="HEAT SHOCK TRANSCRIPTION FACTOR"/>
    <property type="match status" value="1"/>
</dbReference>
<protein>
    <recommendedName>
        <fullName evidence="10">HSF-type DNA-binding domain-containing protein</fullName>
    </recommendedName>
</protein>
<feature type="region of interest" description="Disordered" evidence="9">
    <location>
        <begin position="1"/>
        <end position="53"/>
    </location>
</feature>
<feature type="compositionally biased region" description="Low complexity" evidence="9">
    <location>
        <begin position="728"/>
        <end position="742"/>
    </location>
</feature>
<dbReference type="Pfam" id="PF00447">
    <property type="entry name" value="HSF_DNA-bind"/>
    <property type="match status" value="1"/>
</dbReference>
<feature type="compositionally biased region" description="Polar residues" evidence="9">
    <location>
        <begin position="564"/>
        <end position="579"/>
    </location>
</feature>
<keyword evidence="3" id="KW-0805">Transcription regulation</keyword>
<evidence type="ECO:0000256" key="7">
    <source>
        <dbReference type="ARBA" id="ARBA00062171"/>
    </source>
</evidence>
<dbReference type="GO" id="GO:0043565">
    <property type="term" value="F:sequence-specific DNA binding"/>
    <property type="evidence" value="ECO:0007669"/>
    <property type="project" value="InterPro"/>
</dbReference>
<organism evidence="11 12">
    <name type="scientific">Jaminaea rosea</name>
    <dbReference type="NCBI Taxonomy" id="1569628"/>
    <lineage>
        <taxon>Eukaryota</taxon>
        <taxon>Fungi</taxon>
        <taxon>Dikarya</taxon>
        <taxon>Basidiomycota</taxon>
        <taxon>Ustilaginomycotina</taxon>
        <taxon>Exobasidiomycetes</taxon>
        <taxon>Microstromatales</taxon>
        <taxon>Microstromatales incertae sedis</taxon>
        <taxon>Jaminaea</taxon>
    </lineage>
</organism>
<dbReference type="OrthoDB" id="60033at2759"/>
<evidence type="ECO:0000256" key="8">
    <source>
        <dbReference type="RuleBase" id="RU004020"/>
    </source>
</evidence>
<feature type="compositionally biased region" description="Basic residues" evidence="9">
    <location>
        <begin position="895"/>
        <end position="905"/>
    </location>
</feature>
<feature type="region of interest" description="Disordered" evidence="9">
    <location>
        <begin position="615"/>
        <end position="756"/>
    </location>
</feature>
<dbReference type="STRING" id="1569628.A0A316UIP0"/>
<evidence type="ECO:0000256" key="3">
    <source>
        <dbReference type="ARBA" id="ARBA00023015"/>
    </source>
</evidence>
<feature type="region of interest" description="Disordered" evidence="9">
    <location>
        <begin position="456"/>
        <end position="507"/>
    </location>
</feature>
<evidence type="ECO:0000256" key="2">
    <source>
        <dbReference type="ARBA" id="ARBA00006403"/>
    </source>
</evidence>
<dbReference type="RefSeq" id="XP_025359748.1">
    <property type="nucleotide sequence ID" value="XM_025506983.1"/>
</dbReference>
<evidence type="ECO:0000256" key="1">
    <source>
        <dbReference type="ARBA" id="ARBA00004123"/>
    </source>
</evidence>
<feature type="domain" description="HSF-type DNA-binding" evidence="10">
    <location>
        <begin position="260"/>
        <end position="364"/>
    </location>
</feature>
<dbReference type="InterPro" id="IPR036390">
    <property type="entry name" value="WH_DNA-bd_sf"/>
</dbReference>
<evidence type="ECO:0000256" key="9">
    <source>
        <dbReference type="SAM" id="MobiDB-lite"/>
    </source>
</evidence>
<feature type="compositionally biased region" description="Low complexity" evidence="9">
    <location>
        <begin position="617"/>
        <end position="627"/>
    </location>
</feature>
<reference evidence="11 12" key="1">
    <citation type="journal article" date="2018" name="Mol. Biol. Evol.">
        <title>Broad Genomic Sampling Reveals a Smut Pathogenic Ancestry of the Fungal Clade Ustilaginomycotina.</title>
        <authorList>
            <person name="Kijpornyongpan T."/>
            <person name="Mondo S.J."/>
            <person name="Barry K."/>
            <person name="Sandor L."/>
            <person name="Lee J."/>
            <person name="Lipzen A."/>
            <person name="Pangilinan J."/>
            <person name="LaButti K."/>
            <person name="Hainaut M."/>
            <person name="Henrissat B."/>
            <person name="Grigoriev I.V."/>
            <person name="Spatafora J.W."/>
            <person name="Aime M.C."/>
        </authorList>
    </citation>
    <scope>NUCLEOTIDE SEQUENCE [LARGE SCALE GENOMIC DNA]</scope>
    <source>
        <strain evidence="11 12">MCA 5214</strain>
    </source>
</reference>
<evidence type="ECO:0000256" key="4">
    <source>
        <dbReference type="ARBA" id="ARBA00023125"/>
    </source>
</evidence>
<dbReference type="EMBL" id="KZ819677">
    <property type="protein sequence ID" value="PWN25136.1"/>
    <property type="molecule type" value="Genomic_DNA"/>
</dbReference>
<feature type="compositionally biased region" description="Low complexity" evidence="9">
    <location>
        <begin position="79"/>
        <end position="101"/>
    </location>
</feature>
<gene>
    <name evidence="11" type="ORF">BDZ90DRAFT_234350</name>
</gene>
<dbReference type="PRINTS" id="PR00056">
    <property type="entry name" value="HSFDOMAIN"/>
</dbReference>
<feature type="compositionally biased region" description="Pro residues" evidence="9">
    <location>
        <begin position="456"/>
        <end position="468"/>
    </location>
</feature>
<feature type="compositionally biased region" description="Low complexity" evidence="9">
    <location>
        <begin position="135"/>
        <end position="147"/>
    </location>
</feature>
<keyword evidence="12" id="KW-1185">Reference proteome</keyword>
<name>A0A316UIP0_9BASI</name>
<evidence type="ECO:0000256" key="6">
    <source>
        <dbReference type="ARBA" id="ARBA00023242"/>
    </source>
</evidence>
<feature type="compositionally biased region" description="Low complexity" evidence="9">
    <location>
        <begin position="867"/>
        <end position="894"/>
    </location>
</feature>
<feature type="region of interest" description="Disordered" evidence="9">
    <location>
        <begin position="544"/>
        <end position="579"/>
    </location>
</feature>
<comment type="subunit">
    <text evidence="7">Homotrimer. Homotrimerization increases the affinity of HSF1 to DNA. Interacts with transcriptional coregulator SSA1 on chromatin.</text>
</comment>
<dbReference type="PANTHER" id="PTHR10015:SF427">
    <property type="entry name" value="HEAT SHOCK FACTOR PROTEIN"/>
    <property type="match status" value="1"/>
</dbReference>
<feature type="compositionally biased region" description="Low complexity" evidence="9">
    <location>
        <begin position="481"/>
        <end position="506"/>
    </location>
</feature>
<proteinExistence type="inferred from homology"/>
<feature type="region of interest" description="Disordered" evidence="9">
    <location>
        <begin position="79"/>
        <end position="257"/>
    </location>
</feature>
<dbReference type="SUPFAM" id="SSF46785">
    <property type="entry name" value="Winged helix' DNA-binding domain"/>
    <property type="match status" value="1"/>
</dbReference>
<evidence type="ECO:0000259" key="10">
    <source>
        <dbReference type="SMART" id="SM00415"/>
    </source>
</evidence>
<accession>A0A316UIP0</accession>
<comment type="subcellular location">
    <subcellularLocation>
        <location evidence="1">Nucleus</location>
    </subcellularLocation>
</comment>
<keyword evidence="6" id="KW-0539">Nucleus</keyword>
<evidence type="ECO:0000313" key="12">
    <source>
        <dbReference type="Proteomes" id="UP000245884"/>
    </source>
</evidence>
<dbReference type="GO" id="GO:0003700">
    <property type="term" value="F:DNA-binding transcription factor activity"/>
    <property type="evidence" value="ECO:0007669"/>
    <property type="project" value="InterPro"/>
</dbReference>
<feature type="compositionally biased region" description="Low complexity" evidence="9">
    <location>
        <begin position="799"/>
        <end position="826"/>
    </location>
</feature>
<dbReference type="Proteomes" id="UP000245884">
    <property type="component" value="Unassembled WGS sequence"/>
</dbReference>
<feature type="compositionally biased region" description="Gly residues" evidence="9">
    <location>
        <begin position="650"/>
        <end position="663"/>
    </location>
</feature>